<keyword evidence="3" id="KW-1185">Reference proteome</keyword>
<protein>
    <submittedName>
        <fullName evidence="2">Uncharacterized protein</fullName>
    </submittedName>
</protein>
<dbReference type="Proteomes" id="UP000019763">
    <property type="component" value="Unassembled WGS sequence"/>
</dbReference>
<dbReference type="GeneID" id="22915907"/>
<evidence type="ECO:0000313" key="2">
    <source>
        <dbReference type="EMBL" id="EZG43406.1"/>
    </source>
</evidence>
<comment type="caution">
    <text evidence="2">The sequence shown here is derived from an EMBL/GenBank/DDBJ whole genome shotgun (WGS) entry which is preliminary data.</text>
</comment>
<name>A0A023AXN7_GRENI</name>
<evidence type="ECO:0000313" key="3">
    <source>
        <dbReference type="Proteomes" id="UP000019763"/>
    </source>
</evidence>
<organism evidence="2 3">
    <name type="scientific">Gregarina niphandrodes</name>
    <name type="common">Septate eugregarine</name>
    <dbReference type="NCBI Taxonomy" id="110365"/>
    <lineage>
        <taxon>Eukaryota</taxon>
        <taxon>Sar</taxon>
        <taxon>Alveolata</taxon>
        <taxon>Apicomplexa</taxon>
        <taxon>Conoidasida</taxon>
        <taxon>Gregarinasina</taxon>
        <taxon>Eugregarinorida</taxon>
        <taxon>Gregarinidae</taxon>
        <taxon>Gregarina</taxon>
    </lineage>
</organism>
<feature type="compositionally biased region" description="Basic and acidic residues" evidence="1">
    <location>
        <begin position="318"/>
        <end position="329"/>
    </location>
</feature>
<gene>
    <name evidence="2" type="ORF">GNI_173170</name>
</gene>
<dbReference type="EMBL" id="AFNH02001299">
    <property type="protein sequence ID" value="EZG43406.1"/>
    <property type="molecule type" value="Genomic_DNA"/>
</dbReference>
<sequence length="947" mass="104855">MRELREYLQDVDPQNEFFEVSDRICQESVGRTMLELRKILKKTRGLDSESLEVTDCSPLTRAQVDELRGSLSKEWLSMLDKLCVQSGGLIAETSPGGKSMGLGGLAALMLCRRAGSEASGAPLQTRGEVLGEALGLNAAITMTDNKTASSLSLSGLVSKVIENTTNLIYDTSTSAHYNATSVSSIAGNFSTGVDVTTTTEALQKTTKGDGTITPSESSPFHMAASSDSSLLDLVSRVASKASERIFENPSTPRYDAPTGNAAFDDLSTEIAVSITTEALLNGTMIGDGSTRMEAPFSKNASGVPRSTGAHYTPFRSDIFPHRQDPRKGPDTSTTVASRVRPLRTRRKRPVSNKTSDVPGSAPVHYTPFEPAVFRQHDRDPRQWSETSMTMASRMPGSTAAYYTPSKPGAFRQHDRDPRQGLSIELINKFSRFKKTMALAELDQLWTVCPSTCHKVVKPGFDRYPCDGGSGVMRCRGTTLQGDSACYRFGGPWGYDFFAVRNAITTYLGRGKCKVSCDGPEQGFRNLWEQTEKNLPGIPGYPEGNFLKYTAEPSVANMSDFKVMLDTSYPITRECSGWCVRCPGLVKNCLCAFTKISCLATARRDGSPQRIDLVGYKTRTHDLINLLTLFNTKDEDLYNAHNCKVECRKMPPDIDAASEAGVEMQFIETEPADDGSPLKETLSRRELAALQAEGCSVLTNGWKRVESIGEVPCPGNDGLLKCWYSSFATRGLCNRNGMLGLCVPFEPSCHRFGPQWADAYAVLDAGKRYLPGLKHCSVFCYPNEITSNRLWEEARTYLRHAPGYERLWPSYNELSELPHFRDAITVQHPTQKRDVLDCDPDNCTVTSDRVCRIARVSCEIEQSGSQESRSAESIKFNTRLQDAFRTLSIPNANAKDNKRFKNKKCTFECYGELWPCYQLRPSKKKRPPRGGMFFRCFGQHSNRELNCL</sequence>
<feature type="compositionally biased region" description="Basic residues" evidence="1">
    <location>
        <begin position="340"/>
        <end position="350"/>
    </location>
</feature>
<evidence type="ECO:0000256" key="1">
    <source>
        <dbReference type="SAM" id="MobiDB-lite"/>
    </source>
</evidence>
<dbReference type="AlphaFoldDB" id="A0A023AXN7"/>
<accession>A0A023AXN7</accession>
<dbReference type="RefSeq" id="XP_011133364.1">
    <property type="nucleotide sequence ID" value="XM_011135062.1"/>
</dbReference>
<feature type="region of interest" description="Disordered" evidence="1">
    <location>
        <begin position="296"/>
        <end position="365"/>
    </location>
</feature>
<reference evidence="2" key="1">
    <citation type="submission" date="2013-12" db="EMBL/GenBank/DDBJ databases">
        <authorList>
            <person name="Omoto C.K."/>
            <person name="Sibley D."/>
            <person name="Venepally P."/>
            <person name="Hadjithomas M."/>
            <person name="Karamycheva S."/>
            <person name="Brunk B."/>
            <person name="Roos D."/>
            <person name="Caler E."/>
            <person name="Lorenzi H."/>
        </authorList>
    </citation>
    <scope>NUCLEOTIDE SEQUENCE</scope>
</reference>
<proteinExistence type="predicted"/>
<dbReference type="VEuPathDB" id="CryptoDB:GNI_173170"/>